<evidence type="ECO:0000259" key="1">
    <source>
        <dbReference type="Pfam" id="PF06877"/>
    </source>
</evidence>
<name>A0A9X1JJR4_9SPHN</name>
<keyword evidence="3" id="KW-1185">Reference proteome</keyword>
<dbReference type="RefSeq" id="WP_218403569.1">
    <property type="nucleotide sequence ID" value="NZ_JAGSPC010000001.1"/>
</dbReference>
<sequence>MTLLDENQAVLTQIAGEGSDLSKSRVVDFEHVFPNEEAASRFAPLATAAGWLSEVWQTDDGEWNVTARATLVPTAKGITEIEAHLDELARKVGGKADGWGFFRTN</sequence>
<dbReference type="Proteomes" id="UP001138681">
    <property type="component" value="Unassembled WGS sequence"/>
</dbReference>
<evidence type="ECO:0000313" key="3">
    <source>
        <dbReference type="Proteomes" id="UP001138681"/>
    </source>
</evidence>
<comment type="caution">
    <text evidence="2">The sequence shown here is derived from an EMBL/GenBank/DDBJ whole genome shotgun (WGS) entry which is preliminary data.</text>
</comment>
<dbReference type="InterPro" id="IPR009671">
    <property type="entry name" value="RraB_dom"/>
</dbReference>
<accession>A0A9X1JJR4</accession>
<organism evidence="2 3">
    <name type="scientific">Erythrobacter crassostreae</name>
    <dbReference type="NCBI Taxonomy" id="2828328"/>
    <lineage>
        <taxon>Bacteria</taxon>
        <taxon>Pseudomonadati</taxon>
        <taxon>Pseudomonadota</taxon>
        <taxon>Alphaproteobacteria</taxon>
        <taxon>Sphingomonadales</taxon>
        <taxon>Erythrobacteraceae</taxon>
        <taxon>Erythrobacter/Porphyrobacter group</taxon>
        <taxon>Erythrobacter</taxon>
    </lineage>
</organism>
<dbReference type="Pfam" id="PF06877">
    <property type="entry name" value="RraB"/>
    <property type="match status" value="1"/>
</dbReference>
<dbReference type="EMBL" id="JAGSPC010000001">
    <property type="protein sequence ID" value="MBV7258220.1"/>
    <property type="molecule type" value="Genomic_DNA"/>
</dbReference>
<protein>
    <submittedName>
        <fullName evidence="2">Ribonuclease E inhibitor RraB</fullName>
    </submittedName>
</protein>
<reference evidence="2" key="1">
    <citation type="submission" date="2021-04" db="EMBL/GenBank/DDBJ databases">
        <authorList>
            <person name="Pira H."/>
            <person name="Risdian C."/>
            <person name="Wink J."/>
        </authorList>
    </citation>
    <scope>NUCLEOTIDE SEQUENCE</scope>
    <source>
        <strain evidence="2">WH158</strain>
    </source>
</reference>
<dbReference type="AlphaFoldDB" id="A0A9X1JJR4"/>
<proteinExistence type="predicted"/>
<gene>
    <name evidence="2" type="ORF">KCG46_01375</name>
</gene>
<feature type="domain" description="Regulator of ribonuclease activity B" evidence="1">
    <location>
        <begin position="5"/>
        <end position="100"/>
    </location>
</feature>
<evidence type="ECO:0000313" key="2">
    <source>
        <dbReference type="EMBL" id="MBV7258220.1"/>
    </source>
</evidence>